<keyword evidence="2" id="KW-0732">Signal</keyword>
<feature type="chain" id="PRO_5003072084" evidence="2">
    <location>
        <begin position="21"/>
        <end position="316"/>
    </location>
</feature>
<dbReference type="InParanoid" id="D5GE04"/>
<evidence type="ECO:0000313" key="3">
    <source>
        <dbReference type="EMBL" id="CAZ82747.1"/>
    </source>
</evidence>
<name>D5GE04_TUBMM</name>
<dbReference type="RefSeq" id="XP_002838556.1">
    <property type="nucleotide sequence ID" value="XM_002838510.1"/>
</dbReference>
<protein>
    <submittedName>
        <fullName evidence="3">(Perigord truffle) hypothetical protein</fullName>
    </submittedName>
</protein>
<evidence type="ECO:0000256" key="2">
    <source>
        <dbReference type="SAM" id="SignalP"/>
    </source>
</evidence>
<accession>D5GE04</accession>
<reference evidence="3 4" key="1">
    <citation type="journal article" date="2010" name="Nature">
        <title>Perigord black truffle genome uncovers evolutionary origins and mechanisms of symbiosis.</title>
        <authorList>
            <person name="Martin F."/>
            <person name="Kohler A."/>
            <person name="Murat C."/>
            <person name="Balestrini R."/>
            <person name="Coutinho P.M."/>
            <person name="Jaillon O."/>
            <person name="Montanini B."/>
            <person name="Morin E."/>
            <person name="Noel B."/>
            <person name="Percudani R."/>
            <person name="Porcel B."/>
            <person name="Rubini A."/>
            <person name="Amicucci A."/>
            <person name="Amselem J."/>
            <person name="Anthouard V."/>
            <person name="Arcioni S."/>
            <person name="Artiguenave F."/>
            <person name="Aury J.M."/>
            <person name="Ballario P."/>
            <person name="Bolchi A."/>
            <person name="Brenna A."/>
            <person name="Brun A."/>
            <person name="Buee M."/>
            <person name="Cantarel B."/>
            <person name="Chevalier G."/>
            <person name="Couloux A."/>
            <person name="Da Silva C."/>
            <person name="Denoeud F."/>
            <person name="Duplessis S."/>
            <person name="Ghignone S."/>
            <person name="Hilselberger B."/>
            <person name="Iotti M."/>
            <person name="Marcais B."/>
            <person name="Mello A."/>
            <person name="Miranda M."/>
            <person name="Pacioni G."/>
            <person name="Quesneville H."/>
            <person name="Riccioni C."/>
            <person name="Ruotolo R."/>
            <person name="Splivallo R."/>
            <person name="Stocchi V."/>
            <person name="Tisserant E."/>
            <person name="Viscomi A.R."/>
            <person name="Zambonelli A."/>
            <person name="Zampieri E."/>
            <person name="Henrissat B."/>
            <person name="Lebrun M.H."/>
            <person name="Paolocci F."/>
            <person name="Bonfante P."/>
            <person name="Ottonello S."/>
            <person name="Wincker P."/>
        </authorList>
    </citation>
    <scope>NUCLEOTIDE SEQUENCE [LARGE SCALE GENOMIC DNA]</scope>
    <source>
        <strain evidence="3 4">Mel28</strain>
    </source>
</reference>
<feature type="compositionally biased region" description="Low complexity" evidence="1">
    <location>
        <begin position="214"/>
        <end position="223"/>
    </location>
</feature>
<feature type="region of interest" description="Disordered" evidence="1">
    <location>
        <begin position="214"/>
        <end position="289"/>
    </location>
</feature>
<feature type="compositionally biased region" description="Polar residues" evidence="1">
    <location>
        <begin position="234"/>
        <end position="260"/>
    </location>
</feature>
<dbReference type="KEGG" id="tml:GSTUM_00001161001"/>
<dbReference type="EMBL" id="FN430157">
    <property type="protein sequence ID" value="CAZ82747.1"/>
    <property type="molecule type" value="Genomic_DNA"/>
</dbReference>
<keyword evidence="4" id="KW-1185">Reference proteome</keyword>
<dbReference type="GeneID" id="9183079"/>
<dbReference type="HOGENOM" id="CLU_880524_0_0_1"/>
<organism evidence="3 4">
    <name type="scientific">Tuber melanosporum (strain Mel28)</name>
    <name type="common">Perigord black truffle</name>
    <dbReference type="NCBI Taxonomy" id="656061"/>
    <lineage>
        <taxon>Eukaryota</taxon>
        <taxon>Fungi</taxon>
        <taxon>Dikarya</taxon>
        <taxon>Ascomycota</taxon>
        <taxon>Pezizomycotina</taxon>
        <taxon>Pezizomycetes</taxon>
        <taxon>Pezizales</taxon>
        <taxon>Tuberaceae</taxon>
        <taxon>Tuber</taxon>
    </lineage>
</organism>
<dbReference type="OMA" id="DAGDICI"/>
<sequence>MKNLAQLCFLAALAVVPSLAADLGPQFQPDFQPMDKPNFEEFYPGIVPATNVPGLGKRQGSCPTANSFLCLNTGRCCPVGYTCNGDTVNGWCCPIGEFCDSSFTFCPAGQTDCTNLIGVSGCCPTATHRCSNSTGTPGCARLSGSNTPTNICDPGTFMCADGSGCCPDGTRCVAGTTLCRKPCDPGLIECPSGGCCELGFACDDAAGLCRRTLSSGSSIRPSSTRAATIPTLENPFTSISARPTSTVEPASPTGDENPQTDLGPLDTDPSRSRSRGPTPTPRVATTSGGNVLKPGGWLGEWLGGFGTVFFLVFFHL</sequence>
<gene>
    <name evidence="3" type="ORF">GSTUM_00001161001</name>
</gene>
<dbReference type="AlphaFoldDB" id="D5GE04"/>
<dbReference type="Proteomes" id="UP000006911">
    <property type="component" value="Unassembled WGS sequence"/>
</dbReference>
<evidence type="ECO:0000313" key="4">
    <source>
        <dbReference type="Proteomes" id="UP000006911"/>
    </source>
</evidence>
<evidence type="ECO:0000256" key="1">
    <source>
        <dbReference type="SAM" id="MobiDB-lite"/>
    </source>
</evidence>
<feature type="signal peptide" evidence="2">
    <location>
        <begin position="1"/>
        <end position="20"/>
    </location>
</feature>
<proteinExistence type="predicted"/>